<reference evidence="1 2" key="1">
    <citation type="submission" date="2014-05" db="EMBL/GenBank/DDBJ databases">
        <title>Draft genome sequence of a rare smut relative, Tilletiaria anomala UBC 951.</title>
        <authorList>
            <consortium name="DOE Joint Genome Institute"/>
            <person name="Toome M."/>
            <person name="Kuo A."/>
            <person name="Henrissat B."/>
            <person name="Lipzen A."/>
            <person name="Tritt A."/>
            <person name="Yoshinaga Y."/>
            <person name="Zane M."/>
            <person name="Barry K."/>
            <person name="Grigoriev I.V."/>
            <person name="Spatafora J.W."/>
            <person name="Aimea M.C."/>
        </authorList>
    </citation>
    <scope>NUCLEOTIDE SEQUENCE [LARGE SCALE GENOMIC DNA]</scope>
    <source>
        <strain evidence="1 2">UBC 951</strain>
    </source>
</reference>
<dbReference type="AlphaFoldDB" id="A0A066WIF9"/>
<gene>
    <name evidence="1" type="ORF">K437DRAFT_254293</name>
</gene>
<dbReference type="EMBL" id="JMSN01000011">
    <property type="protein sequence ID" value="KDN52308.1"/>
    <property type="molecule type" value="Genomic_DNA"/>
</dbReference>
<dbReference type="InParanoid" id="A0A066WIF9"/>
<dbReference type="Proteomes" id="UP000027361">
    <property type="component" value="Unassembled WGS sequence"/>
</dbReference>
<dbReference type="GeneID" id="25263822"/>
<protein>
    <submittedName>
        <fullName evidence="1">Uncharacterized protein</fullName>
    </submittedName>
</protein>
<proteinExistence type="predicted"/>
<keyword evidence="2" id="KW-1185">Reference proteome</keyword>
<sequence length="207" mass="23895">MATDDWNPFPEVIRPPLMSTCHVASTEERDHVFFHETLLSAECHHTWNNFCRCHVRDQITGQRDAVGRARQSMRHPSEVGYRSLYLSPCCIDLESNQLEQPDGGMPMPMSVSCFYPWYEPTCNKETRLSSTNCCRLPKNLSMEPMRRRVEEDNAFVEPSLYDETANLYRRLALLAVGDIGAEKACELCRLPMLMLNYLLQQAWSLTL</sequence>
<name>A0A066WIF9_TILAU</name>
<comment type="caution">
    <text evidence="1">The sequence shown here is derived from an EMBL/GenBank/DDBJ whole genome shotgun (WGS) entry which is preliminary data.</text>
</comment>
<evidence type="ECO:0000313" key="1">
    <source>
        <dbReference type="EMBL" id="KDN52308.1"/>
    </source>
</evidence>
<organism evidence="1 2">
    <name type="scientific">Tilletiaria anomala (strain ATCC 24038 / CBS 436.72 / UBC 951)</name>
    <dbReference type="NCBI Taxonomy" id="1037660"/>
    <lineage>
        <taxon>Eukaryota</taxon>
        <taxon>Fungi</taxon>
        <taxon>Dikarya</taxon>
        <taxon>Basidiomycota</taxon>
        <taxon>Ustilaginomycotina</taxon>
        <taxon>Exobasidiomycetes</taxon>
        <taxon>Georgefischeriales</taxon>
        <taxon>Tilletiariaceae</taxon>
        <taxon>Tilletiaria</taxon>
    </lineage>
</organism>
<dbReference type="RefSeq" id="XP_013245168.1">
    <property type="nucleotide sequence ID" value="XM_013389714.1"/>
</dbReference>
<dbReference type="HOGENOM" id="CLU_1327200_0_0_1"/>
<accession>A0A066WIF9</accession>
<evidence type="ECO:0000313" key="2">
    <source>
        <dbReference type="Proteomes" id="UP000027361"/>
    </source>
</evidence>